<dbReference type="AlphaFoldDB" id="A0A392M4E0"/>
<evidence type="ECO:0000313" key="2">
    <source>
        <dbReference type="Proteomes" id="UP000265520"/>
    </source>
</evidence>
<name>A0A392M4E0_9FABA</name>
<proteinExistence type="predicted"/>
<dbReference type="EMBL" id="LXQA010003345">
    <property type="protein sequence ID" value="MCH82196.1"/>
    <property type="molecule type" value="Genomic_DNA"/>
</dbReference>
<organism evidence="1 2">
    <name type="scientific">Trifolium medium</name>
    <dbReference type="NCBI Taxonomy" id="97028"/>
    <lineage>
        <taxon>Eukaryota</taxon>
        <taxon>Viridiplantae</taxon>
        <taxon>Streptophyta</taxon>
        <taxon>Embryophyta</taxon>
        <taxon>Tracheophyta</taxon>
        <taxon>Spermatophyta</taxon>
        <taxon>Magnoliopsida</taxon>
        <taxon>eudicotyledons</taxon>
        <taxon>Gunneridae</taxon>
        <taxon>Pentapetalae</taxon>
        <taxon>rosids</taxon>
        <taxon>fabids</taxon>
        <taxon>Fabales</taxon>
        <taxon>Fabaceae</taxon>
        <taxon>Papilionoideae</taxon>
        <taxon>50 kb inversion clade</taxon>
        <taxon>NPAAA clade</taxon>
        <taxon>Hologalegina</taxon>
        <taxon>IRL clade</taxon>
        <taxon>Trifolieae</taxon>
        <taxon>Trifolium</taxon>
    </lineage>
</organism>
<dbReference type="PANTHER" id="PTHR42648:SF26">
    <property type="entry name" value="INTEGRASE CATALYTIC DOMAIN-CONTAINING PROTEIN"/>
    <property type="match status" value="1"/>
</dbReference>
<accession>A0A392M4E0</accession>
<protein>
    <submittedName>
        <fullName evidence="1">Retrovirus-related Pol polyprotein from transposon TNT 1-94</fullName>
    </submittedName>
</protein>
<keyword evidence="2" id="KW-1185">Reference proteome</keyword>
<sequence>MCLSLAMEIPMATNATLQQGQVGSDGLYEFPTIRLHTAKPPLNSQYLWHLRLGHPHSNILKLVLQHKLHSLPSRTQYTHPLELVFSDLWGPSPQPSTLGYNYYTITFVDAYSRIYLLKFKSDAFIIFKQFKAMVENP</sequence>
<dbReference type="InterPro" id="IPR039537">
    <property type="entry name" value="Retrotran_Ty1/copia-like"/>
</dbReference>
<evidence type="ECO:0000313" key="1">
    <source>
        <dbReference type="EMBL" id="MCH82196.1"/>
    </source>
</evidence>
<comment type="caution">
    <text evidence="1">The sequence shown here is derived from an EMBL/GenBank/DDBJ whole genome shotgun (WGS) entry which is preliminary data.</text>
</comment>
<reference evidence="1 2" key="1">
    <citation type="journal article" date="2018" name="Front. Plant Sci.">
        <title>Red Clover (Trifolium pratense) and Zigzag Clover (T. medium) - A Picture of Genomic Similarities and Differences.</title>
        <authorList>
            <person name="Dluhosova J."/>
            <person name="Istvanek J."/>
            <person name="Nedelnik J."/>
            <person name="Repkova J."/>
        </authorList>
    </citation>
    <scope>NUCLEOTIDE SEQUENCE [LARGE SCALE GENOMIC DNA]</scope>
    <source>
        <strain evidence="2">cv. 10/8</strain>
        <tissue evidence="1">Leaf</tissue>
    </source>
</reference>
<dbReference type="PANTHER" id="PTHR42648">
    <property type="entry name" value="TRANSPOSASE, PUTATIVE-RELATED"/>
    <property type="match status" value="1"/>
</dbReference>
<dbReference type="Proteomes" id="UP000265520">
    <property type="component" value="Unassembled WGS sequence"/>
</dbReference>
<gene>
    <name evidence="1" type="ORF">A2U01_0002996</name>
</gene>